<gene>
    <name evidence="2" type="ORF">HF878_04495</name>
</gene>
<dbReference type="Proteomes" id="UP000543804">
    <property type="component" value="Unassembled WGS sequence"/>
</dbReference>
<dbReference type="InterPro" id="IPR008490">
    <property type="entry name" value="Transposase_InsH_N"/>
</dbReference>
<dbReference type="EMBL" id="JABAFA010000009">
    <property type="protein sequence ID" value="NMD98745.1"/>
    <property type="molecule type" value="Genomic_DNA"/>
</dbReference>
<evidence type="ECO:0000313" key="3">
    <source>
        <dbReference type="Proteomes" id="UP000543804"/>
    </source>
</evidence>
<dbReference type="PANTHER" id="PTHR33408">
    <property type="entry name" value="TRANSPOSASE"/>
    <property type="match status" value="1"/>
</dbReference>
<organism evidence="2 3">
    <name type="scientific">Selenomonas bovis</name>
    <dbReference type="NCBI Taxonomy" id="416586"/>
    <lineage>
        <taxon>Bacteria</taxon>
        <taxon>Bacillati</taxon>
        <taxon>Bacillota</taxon>
        <taxon>Negativicutes</taxon>
        <taxon>Selenomonadales</taxon>
        <taxon>Selenomonadaceae</taxon>
        <taxon>Selenomonas</taxon>
    </lineage>
</organism>
<evidence type="ECO:0000313" key="2">
    <source>
        <dbReference type="EMBL" id="NMD98745.1"/>
    </source>
</evidence>
<accession>A0A848B9X8</accession>
<name>A0A848B9X8_9FIRM</name>
<comment type="caution">
    <text evidence="2">The sequence shown here is derived from an EMBL/GenBank/DDBJ whole genome shotgun (WGS) entry which is preliminary data.</text>
</comment>
<keyword evidence="3" id="KW-1185">Reference proteome</keyword>
<sequence length="217" mass="25321">MQHQILQGDYTSLGGSFQLCLPLNFEFQIPKDDPVRLLRHFVDEMDLSALYQTFSQANKNRVQPRQMFAILIYAYLNGIYSSRRIESACRRDINFMYLLEGKPAPDHATIARFRSKHFAPCAKKLLAQMTDWLEKIGAISFENIFIDGTKIESAANKYRFVWKKAVKKNLAKLQAKLPDFLQQVSTDTGIRVRHGETIKMHHLKKLRRRLAQYKKEQ</sequence>
<evidence type="ECO:0000259" key="1">
    <source>
        <dbReference type="Pfam" id="PF05598"/>
    </source>
</evidence>
<feature type="domain" description="Transposase InsH N-terminal" evidence="1">
    <location>
        <begin position="25"/>
        <end position="116"/>
    </location>
</feature>
<protein>
    <submittedName>
        <fullName evidence="2">Transposase</fullName>
    </submittedName>
</protein>
<dbReference type="Pfam" id="PF05598">
    <property type="entry name" value="DUF772"/>
    <property type="match status" value="1"/>
</dbReference>
<feature type="non-terminal residue" evidence="2">
    <location>
        <position position="217"/>
    </location>
</feature>
<reference evidence="2 3" key="1">
    <citation type="submission" date="2020-04" db="EMBL/GenBank/DDBJ databases">
        <authorList>
            <person name="Hitch T.C.A."/>
            <person name="Wylensek D."/>
            <person name="Clavel T."/>
        </authorList>
    </citation>
    <scope>NUCLEOTIDE SEQUENCE [LARGE SCALE GENOMIC DNA]</scope>
    <source>
        <strain evidence="2 3">PG-130-P53-12</strain>
    </source>
</reference>
<dbReference type="RefSeq" id="WP_170077316.1">
    <property type="nucleotide sequence ID" value="NZ_JABAFA010000009.1"/>
</dbReference>
<dbReference type="AlphaFoldDB" id="A0A848B9X8"/>
<dbReference type="PANTHER" id="PTHR33408:SF2">
    <property type="entry name" value="TRANSPOSASE DDE DOMAIN-CONTAINING PROTEIN"/>
    <property type="match status" value="1"/>
</dbReference>
<proteinExistence type="predicted"/>